<dbReference type="InterPro" id="IPR036514">
    <property type="entry name" value="SGNH_hydro_sf"/>
</dbReference>
<dbReference type="Pfam" id="PF13472">
    <property type="entry name" value="Lipase_GDSL_2"/>
    <property type="match status" value="1"/>
</dbReference>
<dbReference type="EMBL" id="CAMXCT020000726">
    <property type="protein sequence ID" value="CAL1135945.1"/>
    <property type="molecule type" value="Genomic_DNA"/>
</dbReference>
<protein>
    <submittedName>
        <fullName evidence="4">SGNH hydrolase-type esterase domain-containing protein</fullName>
    </submittedName>
</protein>
<dbReference type="Gene3D" id="3.40.50.1110">
    <property type="entry name" value="SGNH hydrolase"/>
    <property type="match status" value="1"/>
</dbReference>
<dbReference type="Proteomes" id="UP001152797">
    <property type="component" value="Unassembled WGS sequence"/>
</dbReference>
<evidence type="ECO:0000256" key="1">
    <source>
        <dbReference type="SAM" id="MobiDB-lite"/>
    </source>
</evidence>
<dbReference type="InterPro" id="IPR013830">
    <property type="entry name" value="SGNH_hydro"/>
</dbReference>
<evidence type="ECO:0000259" key="2">
    <source>
        <dbReference type="Pfam" id="PF13472"/>
    </source>
</evidence>
<reference evidence="3" key="1">
    <citation type="submission" date="2022-10" db="EMBL/GenBank/DDBJ databases">
        <authorList>
            <person name="Chen Y."/>
            <person name="Dougan E. K."/>
            <person name="Chan C."/>
            <person name="Rhodes N."/>
            <person name="Thang M."/>
        </authorList>
    </citation>
    <scope>NUCLEOTIDE SEQUENCE</scope>
</reference>
<dbReference type="EMBL" id="CAMXCT010000726">
    <property type="protein sequence ID" value="CAI3982570.1"/>
    <property type="molecule type" value="Genomic_DNA"/>
</dbReference>
<dbReference type="PANTHER" id="PTHR30383">
    <property type="entry name" value="THIOESTERASE 1/PROTEASE 1/LYSOPHOSPHOLIPASE L1"/>
    <property type="match status" value="1"/>
</dbReference>
<keyword evidence="5" id="KW-1185">Reference proteome</keyword>
<proteinExistence type="predicted"/>
<evidence type="ECO:0000313" key="5">
    <source>
        <dbReference type="Proteomes" id="UP001152797"/>
    </source>
</evidence>
<dbReference type="InterPro" id="IPR051532">
    <property type="entry name" value="Ester_Hydrolysis_Enzymes"/>
</dbReference>
<keyword evidence="4" id="KW-0378">Hydrolase</keyword>
<dbReference type="EMBL" id="CAMXCT030000726">
    <property type="protein sequence ID" value="CAL4769882.1"/>
    <property type="molecule type" value="Genomic_DNA"/>
</dbReference>
<reference evidence="4 5" key="2">
    <citation type="submission" date="2024-05" db="EMBL/GenBank/DDBJ databases">
        <authorList>
            <person name="Chen Y."/>
            <person name="Shah S."/>
            <person name="Dougan E. K."/>
            <person name="Thang M."/>
            <person name="Chan C."/>
        </authorList>
    </citation>
    <scope>NUCLEOTIDE SEQUENCE [LARGE SCALE GENOMIC DNA]</scope>
</reference>
<dbReference type="SUPFAM" id="SSF52266">
    <property type="entry name" value="SGNH hydrolase"/>
    <property type="match status" value="1"/>
</dbReference>
<organism evidence="3">
    <name type="scientific">Cladocopium goreaui</name>
    <dbReference type="NCBI Taxonomy" id="2562237"/>
    <lineage>
        <taxon>Eukaryota</taxon>
        <taxon>Sar</taxon>
        <taxon>Alveolata</taxon>
        <taxon>Dinophyceae</taxon>
        <taxon>Suessiales</taxon>
        <taxon>Symbiodiniaceae</taxon>
        <taxon>Cladocopium</taxon>
    </lineage>
</organism>
<dbReference type="OrthoDB" id="6096490at2759"/>
<feature type="compositionally biased region" description="Basic residues" evidence="1">
    <location>
        <begin position="59"/>
        <end position="68"/>
    </location>
</feature>
<evidence type="ECO:0000313" key="3">
    <source>
        <dbReference type="EMBL" id="CAI3982570.1"/>
    </source>
</evidence>
<dbReference type="AlphaFoldDB" id="A0A9P1C1J2"/>
<comment type="caution">
    <text evidence="3">The sequence shown here is derived from an EMBL/GenBank/DDBJ whole genome shotgun (WGS) entry which is preliminary data.</text>
</comment>
<feature type="region of interest" description="Disordered" evidence="1">
    <location>
        <begin position="47"/>
        <end position="68"/>
    </location>
</feature>
<dbReference type="GO" id="GO:0016787">
    <property type="term" value="F:hydrolase activity"/>
    <property type="evidence" value="ECO:0007669"/>
    <property type="project" value="UniProtKB-KW"/>
</dbReference>
<feature type="domain" description="SGNH hydrolase-type esterase" evidence="2">
    <location>
        <begin position="116"/>
        <end position="302"/>
    </location>
</feature>
<gene>
    <name evidence="3" type="ORF">C1SCF055_LOCUS10249</name>
</gene>
<evidence type="ECO:0000313" key="4">
    <source>
        <dbReference type="EMBL" id="CAL4769882.1"/>
    </source>
</evidence>
<dbReference type="CDD" id="cd00229">
    <property type="entry name" value="SGNH_hydrolase"/>
    <property type="match status" value="1"/>
</dbReference>
<name>A0A9P1C1J2_9DINO</name>
<accession>A0A9P1C1J2</accession>
<sequence>MMLVPYPTLLKPHQEKHVIHGVRGVLPTCRMVAMDSAPAHVTHVAGTGAHGNHGAHGAHGQRTKGHRGSRRIQFHAMAHQIERPIATVKKMPNLGHMPIVFRSQSPAGSPKYSILCYGDSLTAGFCDKGMKFEPYGRTLAKMLGTLLKVPCEVLVCGHSGHTASEMVANMDQTTITDVGGQVGKGLRRSLMEMSRPLDLVLLMTGTNDIGKGVEPSAVLEDIIKLHEICKQHGVPSMALSPPPIPMNTDAEATRRQLRDLLAMWSSAGHVEGFVDPGQLVPSNCPKSWDPDRLHFSPEGSQLLGQQLANAVLPILRRKRAASRA</sequence>